<feature type="non-terminal residue" evidence="3">
    <location>
        <position position="363"/>
    </location>
</feature>
<accession>A0A7V7NPD8</accession>
<evidence type="ECO:0000313" key="4">
    <source>
        <dbReference type="Proteomes" id="UP000423756"/>
    </source>
</evidence>
<feature type="compositionally biased region" description="Basic and acidic residues" evidence="2">
    <location>
        <begin position="74"/>
        <end position="92"/>
    </location>
</feature>
<evidence type="ECO:0000256" key="1">
    <source>
        <dbReference type="SAM" id="Coils"/>
    </source>
</evidence>
<dbReference type="AlphaFoldDB" id="A0A7V7NPD8"/>
<dbReference type="Proteomes" id="UP000423756">
    <property type="component" value="Unassembled WGS sequence"/>
</dbReference>
<reference evidence="3 4" key="1">
    <citation type="submission" date="2019-09" db="EMBL/GenBank/DDBJ databases">
        <title>Draft genome sequences of 48 bacterial type strains from the CCUG.</title>
        <authorList>
            <person name="Tunovic T."/>
            <person name="Pineiro-Iglesias B."/>
            <person name="Unosson C."/>
            <person name="Inganas E."/>
            <person name="Ohlen M."/>
            <person name="Cardew S."/>
            <person name="Jensie-Markopoulos S."/>
            <person name="Salva-Serra F."/>
            <person name="Jaen-Luchoro D."/>
            <person name="Karlsson R."/>
            <person name="Svensson-Stadler L."/>
            <person name="Chun J."/>
            <person name="Moore E."/>
        </authorList>
    </citation>
    <scope>NUCLEOTIDE SEQUENCE [LARGE SCALE GENOMIC DNA]</scope>
    <source>
        <strain evidence="3 4">CCUG 48643</strain>
    </source>
</reference>
<sequence>MRKELESLSAAMQAQFDALSEQRAGYDALQVTLAQDQSRVEARQAAFNTRTIEFSQKSVAWSSSLRAAEAAETIGKEQQTKVRRAESSERAKSQGLISASRHLSAQKEILSQAERDRAVKQRELDAAKRELTTAKSSEEQVFSLLAASARGIKSHSDSAMRDLSSRLLRTRASNIAALNTCIGVANNLKKTFTTRLSKATTEKAKWDAEAEYNWKMFYQASGGVEEVFYDRAIDAEDEANRYARQMTQFRRDISVLSTIISQIRNFRYAKQRSSQAKTVVSLSQNALTQKNNLVTQASQRVNDAERAVQAAQRAHQQAINALTQARRSLSAAYQAFREAEEQLSQARRAREASQALLSEARTH</sequence>
<name>A0A7V7NPD8_9VIBR</name>
<feature type="coiled-coil region" evidence="1">
    <location>
        <begin position="287"/>
        <end position="356"/>
    </location>
</feature>
<evidence type="ECO:0000256" key="2">
    <source>
        <dbReference type="SAM" id="MobiDB-lite"/>
    </source>
</evidence>
<feature type="coiled-coil region" evidence="1">
    <location>
        <begin position="103"/>
        <end position="137"/>
    </location>
</feature>
<organism evidence="3 4">
    <name type="scientific">Vibrio chagasii</name>
    <dbReference type="NCBI Taxonomy" id="170679"/>
    <lineage>
        <taxon>Bacteria</taxon>
        <taxon>Pseudomonadati</taxon>
        <taxon>Pseudomonadota</taxon>
        <taxon>Gammaproteobacteria</taxon>
        <taxon>Vibrionales</taxon>
        <taxon>Vibrionaceae</taxon>
        <taxon>Vibrio</taxon>
    </lineage>
</organism>
<protein>
    <submittedName>
        <fullName evidence="3">Uncharacterized protein</fullName>
    </submittedName>
</protein>
<gene>
    <name evidence="3" type="ORF">F7Q91_24930</name>
</gene>
<evidence type="ECO:0000313" key="3">
    <source>
        <dbReference type="EMBL" id="KAB0463427.1"/>
    </source>
</evidence>
<keyword evidence="1" id="KW-0175">Coiled coil</keyword>
<comment type="caution">
    <text evidence="3">The sequence shown here is derived from an EMBL/GenBank/DDBJ whole genome shotgun (WGS) entry which is preliminary data.</text>
</comment>
<proteinExistence type="predicted"/>
<dbReference type="EMBL" id="VZPX01000134">
    <property type="protein sequence ID" value="KAB0463427.1"/>
    <property type="molecule type" value="Genomic_DNA"/>
</dbReference>
<dbReference type="RefSeq" id="WP_150897875.1">
    <property type="nucleotide sequence ID" value="NZ_VZPX01000134.1"/>
</dbReference>
<feature type="region of interest" description="Disordered" evidence="2">
    <location>
        <begin position="72"/>
        <end position="100"/>
    </location>
</feature>